<organism evidence="1 2">
    <name type="scientific">Adineta ricciae</name>
    <name type="common">Rotifer</name>
    <dbReference type="NCBI Taxonomy" id="249248"/>
    <lineage>
        <taxon>Eukaryota</taxon>
        <taxon>Metazoa</taxon>
        <taxon>Spiralia</taxon>
        <taxon>Gnathifera</taxon>
        <taxon>Rotifera</taxon>
        <taxon>Eurotatoria</taxon>
        <taxon>Bdelloidea</taxon>
        <taxon>Adinetida</taxon>
        <taxon>Adinetidae</taxon>
        <taxon>Adineta</taxon>
    </lineage>
</organism>
<sequence>MGCESSKGNIQSTSMPIVVNSKQNVTEQSDYDFAVVVKQIFDQVALSYPYTKIYNKMVSFNWQLILITVNLLTKFVSSIDRLDELMLLNLFLP</sequence>
<reference evidence="1" key="1">
    <citation type="submission" date="2021-02" db="EMBL/GenBank/DDBJ databases">
        <authorList>
            <person name="Nowell W R."/>
        </authorList>
    </citation>
    <scope>NUCLEOTIDE SEQUENCE</scope>
</reference>
<evidence type="ECO:0000313" key="1">
    <source>
        <dbReference type="EMBL" id="CAF1222508.1"/>
    </source>
</evidence>
<dbReference type="EMBL" id="CAJNOR010001936">
    <property type="protein sequence ID" value="CAF1222508.1"/>
    <property type="molecule type" value="Genomic_DNA"/>
</dbReference>
<keyword evidence="2" id="KW-1185">Reference proteome</keyword>
<dbReference type="Proteomes" id="UP000663828">
    <property type="component" value="Unassembled WGS sequence"/>
</dbReference>
<accession>A0A814XZE6</accession>
<name>A0A814XZE6_ADIRI</name>
<dbReference type="AlphaFoldDB" id="A0A814XZE6"/>
<evidence type="ECO:0000313" key="2">
    <source>
        <dbReference type="Proteomes" id="UP000663828"/>
    </source>
</evidence>
<protein>
    <submittedName>
        <fullName evidence="1">Uncharacterized protein</fullName>
    </submittedName>
</protein>
<proteinExistence type="predicted"/>
<gene>
    <name evidence="1" type="ORF">XAT740_LOCUS24785</name>
</gene>
<comment type="caution">
    <text evidence="1">The sequence shown here is derived from an EMBL/GenBank/DDBJ whole genome shotgun (WGS) entry which is preliminary data.</text>
</comment>